<feature type="transmembrane region" description="Helical" evidence="1">
    <location>
        <begin position="1564"/>
        <end position="1587"/>
    </location>
</feature>
<keyword evidence="1" id="KW-1133">Transmembrane helix</keyword>
<dbReference type="PANTHER" id="PTHR31600:SF2">
    <property type="entry name" value="GAMETE ENRICHED GENE 10 PROTEIN-RELATED"/>
    <property type="match status" value="1"/>
</dbReference>
<feature type="transmembrane region" description="Helical" evidence="1">
    <location>
        <begin position="1216"/>
        <end position="1242"/>
    </location>
</feature>
<dbReference type="OMA" id="YFITINQ"/>
<sequence length="1629" mass="190921">MDLQSNFSKRVSDRNGFQLYVDRAKNLIFIVTSQLLHEDQQPLTTSCLAIIIQYFQLTYLMFNSKIQNIWKNQPVSDAISYFLSCFLLSPYTNSSNYSSLIILLYLCIGIFTLSTMLTFFIGLRLNKKKQENNWIKKGLKILINLFLSILYLPIIDVFISIIDCGFDENGVYVHNQFQDQECWVDTHILHGIVAIVVSILFYCYCVCFSMLYFESKYIPTDPNSKMSGRPLIVLFTYELIQTIFQKLVDGNENQYFQIILLLGGSLIIFQKFHTELPYNQKIIQKFWSITVILNVWGTLLLCCSMFLEKVIFSGIIYAFISGLPLLILTVFKMDKLNFELLLINHSKVSDVQEIINQTNYLIKLLHFIKTDTNAQIIIDGYLEIHRVTCVREDCYLKIKNQPNIRLTNSLLRDSTLTERETDLIFVLGQIYYNQIKRFPESVTLRIRYSFLLSDYMRQLQQAFNELTQAEQLSPSFDEEFIILRKKFIIQEQLDSFQNENFGKVDVASEISFQNNYRQLLQYIEQTTLSQMEFWSILQEDFPDLAKVYLIGQKINKLLNLIEQLWIKIQKASSNISKAMRLYGQFINDVLQDEDYGEQLLKKSELYQQQIQQRKKQIIQFIGGDEIGFEQQATVIVSTSIEKFALVITLNQSCCHLIGYTKQEIINRKINLFMPNLFQKFHDQYIERFLLTSDIKNINKDRFIFLKDKQNYILPCYIVLRILHTIDENVNLAAQFITVKAFKPSCYLIVDQEYIIDSISATAIQLLGIENKYITNKKVRLDLLFPEFIENLSIYMTKFGGKIKYEQENFINQFQLLNQNIVEKEQEFICTVREIVNITTNEVMGFYIKLELCEQGNQNSKELLLPQKQVLQNLQFKYIVNQKLYLGEFVDENNSKLSQSILWDQVDQSSLGSSNQINNETTHQESNRRRTIRLSDHDKPIINYAENIRVLRLFQNQIQEIDDKDNDISDDEEKESVFQVQQDLNPLNDQEQIENNIFRSRKNLESIITSNVTPRVIVKVKWISNIITLIILTLSFIDYFITINQTDEIFNTILLVKDGNFRNSELGIILSSIFNLQLLNRNVFNLTEDQAKIYELEQRSNINDSINYVNILNQEIVSKASSLTQSNYEFEFGLKNVQMQINIDGQHEYYDLNQAIQQILSKSLSIRDKKLNLINQQDSDVNFVIRNWLNGLQLYLKESSNNLIDNLISKTMEKISIFVVLLAVSISTINIGLFLLIIALISVSRSQSEIVSLFLDIPDKTIRYLYHKSENFLTNLQIGEDDDLMSENDENIDKEENAQLQKTLKSKRTKKKYKNANKEYRYFIYIIIFILILIQGYFILTYFISGASIENIHTLSIEFNLTARTEQFYRFVEICQRSLFYSRNMSILEKDSYDSVVENQDELYSHNSYMQQLHSLNIDLLQQNYVDAFNSLYIEDPCKIVIELDQSINAQSCSLAMDSGFSQGLNVGVPRFFENARYLKTIYDQFYDNPKANFTLLARGFATFRNITKDNDNSTNFILNLNNFLHAKENREIQHHYFKNAFRYLTNQFIEGLNNELGNLKLQRLAIFILFEVLLFVIYFLLWLPLALKMAKDIWSTRAMILMIPLKIILRIRSIKDYIRNQIQEGDQDS</sequence>
<dbReference type="InterPro" id="IPR057352">
    <property type="entry name" value="TPR_TmcB/C"/>
</dbReference>
<dbReference type="Proteomes" id="UP000688137">
    <property type="component" value="Unassembled WGS sequence"/>
</dbReference>
<evidence type="ECO:0000256" key="1">
    <source>
        <dbReference type="SAM" id="Phobius"/>
    </source>
</evidence>
<reference evidence="3" key="1">
    <citation type="submission" date="2021-01" db="EMBL/GenBank/DDBJ databases">
        <authorList>
            <consortium name="Genoscope - CEA"/>
            <person name="William W."/>
        </authorList>
    </citation>
    <scope>NUCLEOTIDE SEQUENCE</scope>
</reference>
<gene>
    <name evidence="3" type="ORF">PPRIM_AZ9-3.1.T0180131</name>
</gene>
<feature type="transmembrane region" description="Helical" evidence="1">
    <location>
        <begin position="188"/>
        <end position="211"/>
    </location>
</feature>
<feature type="transmembrane region" description="Helical" evidence="1">
    <location>
        <begin position="286"/>
        <end position="307"/>
    </location>
</feature>
<dbReference type="PANTHER" id="PTHR31600">
    <property type="entry name" value="TINY MACROCYSTS PROTEIN B-RELATED"/>
    <property type="match status" value="1"/>
</dbReference>
<dbReference type="Pfam" id="PF25474">
    <property type="entry name" value="TPR_TmcB"/>
    <property type="match status" value="1"/>
</dbReference>
<proteinExistence type="predicted"/>
<evidence type="ECO:0000313" key="3">
    <source>
        <dbReference type="EMBL" id="CAD8051507.1"/>
    </source>
</evidence>
<feature type="transmembrane region" description="Helical" evidence="1">
    <location>
        <begin position="254"/>
        <end position="274"/>
    </location>
</feature>
<dbReference type="InterPro" id="IPR052994">
    <property type="entry name" value="Tiny_macrocysts_regulators"/>
</dbReference>
<feature type="transmembrane region" description="Helical" evidence="1">
    <location>
        <begin position="141"/>
        <end position="162"/>
    </location>
</feature>
<feature type="transmembrane region" description="Helical" evidence="1">
    <location>
        <begin position="1321"/>
        <end position="1343"/>
    </location>
</feature>
<feature type="transmembrane region" description="Helical" evidence="1">
    <location>
        <begin position="313"/>
        <end position="331"/>
    </location>
</feature>
<dbReference type="FunFam" id="3.30.450.20:FF:000129">
    <property type="entry name" value="Uncharacterized protein"/>
    <property type="match status" value="1"/>
</dbReference>
<feature type="transmembrane region" description="Helical" evidence="1">
    <location>
        <begin position="97"/>
        <end position="121"/>
    </location>
</feature>
<keyword evidence="1" id="KW-0812">Transmembrane</keyword>
<feature type="domain" description="PAS" evidence="2">
    <location>
        <begin position="646"/>
        <end position="692"/>
    </location>
</feature>
<dbReference type="NCBIfam" id="TIGR00229">
    <property type="entry name" value="sensory_box"/>
    <property type="match status" value="1"/>
</dbReference>
<keyword evidence="4" id="KW-1185">Reference proteome</keyword>
<evidence type="ECO:0000313" key="4">
    <source>
        <dbReference type="Proteomes" id="UP000688137"/>
    </source>
</evidence>
<dbReference type="EMBL" id="CAJJDM010000014">
    <property type="protein sequence ID" value="CAD8051507.1"/>
    <property type="molecule type" value="Genomic_DNA"/>
</dbReference>
<protein>
    <recommendedName>
        <fullName evidence="2">PAS domain-containing protein</fullName>
    </recommendedName>
</protein>
<comment type="caution">
    <text evidence="3">The sequence shown here is derived from an EMBL/GenBank/DDBJ whole genome shotgun (WGS) entry which is preliminary data.</text>
</comment>
<accession>A0A8S1KA39</accession>
<evidence type="ECO:0000259" key="2">
    <source>
        <dbReference type="PROSITE" id="PS50112"/>
    </source>
</evidence>
<name>A0A8S1KA39_PARPR</name>
<dbReference type="PROSITE" id="PS50112">
    <property type="entry name" value="PAS"/>
    <property type="match status" value="1"/>
</dbReference>
<keyword evidence="1" id="KW-0472">Membrane</keyword>
<dbReference type="InterPro" id="IPR000014">
    <property type="entry name" value="PAS"/>
</dbReference>
<organism evidence="3 4">
    <name type="scientific">Paramecium primaurelia</name>
    <dbReference type="NCBI Taxonomy" id="5886"/>
    <lineage>
        <taxon>Eukaryota</taxon>
        <taxon>Sar</taxon>
        <taxon>Alveolata</taxon>
        <taxon>Ciliophora</taxon>
        <taxon>Intramacronucleata</taxon>
        <taxon>Oligohymenophorea</taxon>
        <taxon>Peniculida</taxon>
        <taxon>Parameciidae</taxon>
        <taxon>Paramecium</taxon>
    </lineage>
</organism>